<evidence type="ECO:0000313" key="2">
    <source>
        <dbReference type="EMBL" id="OGZ33851.1"/>
    </source>
</evidence>
<proteinExistence type="predicted"/>
<keyword evidence="1" id="KW-0812">Transmembrane</keyword>
<feature type="transmembrane region" description="Helical" evidence="1">
    <location>
        <begin position="76"/>
        <end position="99"/>
    </location>
</feature>
<name>A0A1G2F8H1_9BACT</name>
<dbReference type="EMBL" id="MHMW01000024">
    <property type="protein sequence ID" value="OGZ33851.1"/>
    <property type="molecule type" value="Genomic_DNA"/>
</dbReference>
<feature type="transmembrane region" description="Helical" evidence="1">
    <location>
        <begin position="45"/>
        <end position="69"/>
    </location>
</feature>
<organism evidence="2 3">
    <name type="scientific">Candidatus Portnoybacteria bacterium RBG_19FT_COMBO_36_7</name>
    <dbReference type="NCBI Taxonomy" id="1801992"/>
    <lineage>
        <taxon>Bacteria</taxon>
        <taxon>Candidatus Portnoyibacteriota</taxon>
    </lineage>
</organism>
<comment type="caution">
    <text evidence="2">The sequence shown here is derived from an EMBL/GenBank/DDBJ whole genome shotgun (WGS) entry which is preliminary data.</text>
</comment>
<keyword evidence="1" id="KW-1133">Transmembrane helix</keyword>
<protein>
    <submittedName>
        <fullName evidence="2">Uncharacterized protein</fullName>
    </submittedName>
</protein>
<dbReference type="Proteomes" id="UP000179099">
    <property type="component" value="Unassembled WGS sequence"/>
</dbReference>
<accession>A0A1G2F8H1</accession>
<dbReference type="AlphaFoldDB" id="A0A1G2F8H1"/>
<evidence type="ECO:0000313" key="3">
    <source>
        <dbReference type="Proteomes" id="UP000179099"/>
    </source>
</evidence>
<evidence type="ECO:0000256" key="1">
    <source>
        <dbReference type="SAM" id="Phobius"/>
    </source>
</evidence>
<keyword evidence="1" id="KW-0472">Membrane</keyword>
<gene>
    <name evidence="2" type="ORF">A2Y98_02120</name>
</gene>
<sequence length="101" mass="11410">MKIDFMPKTRSGKWSMWLNAFFLVAIAISIILVNVLGLLSYDDHWWDVTVPIVFFASIVAFILGIIAIIKNKEHSALVYVSVTIGLLTILFILLHSLFISD</sequence>
<reference evidence="2 3" key="1">
    <citation type="journal article" date="2016" name="Nat. Commun.">
        <title>Thousands of microbial genomes shed light on interconnected biogeochemical processes in an aquifer system.</title>
        <authorList>
            <person name="Anantharaman K."/>
            <person name="Brown C.T."/>
            <person name="Hug L.A."/>
            <person name="Sharon I."/>
            <person name="Castelle C.J."/>
            <person name="Probst A.J."/>
            <person name="Thomas B.C."/>
            <person name="Singh A."/>
            <person name="Wilkins M.J."/>
            <person name="Karaoz U."/>
            <person name="Brodie E.L."/>
            <person name="Williams K.H."/>
            <person name="Hubbard S.S."/>
            <person name="Banfield J.F."/>
        </authorList>
    </citation>
    <scope>NUCLEOTIDE SEQUENCE [LARGE SCALE GENOMIC DNA]</scope>
</reference>
<feature type="transmembrane region" description="Helical" evidence="1">
    <location>
        <begin position="20"/>
        <end position="39"/>
    </location>
</feature>